<dbReference type="InterPro" id="IPR024926">
    <property type="entry name" value="NOG1"/>
</dbReference>
<evidence type="ECO:0000256" key="2">
    <source>
        <dbReference type="ARBA" id="ARBA00023134"/>
    </source>
</evidence>
<dbReference type="PANTHER" id="PTHR45759">
    <property type="entry name" value="NUCLEOLAR GTP-BINDING PROTEIN 1"/>
    <property type="match status" value="1"/>
</dbReference>
<dbReference type="InterPro" id="IPR006073">
    <property type="entry name" value="GTP-bd"/>
</dbReference>
<feature type="region of interest" description="Disordered" evidence="3">
    <location>
        <begin position="402"/>
        <end position="422"/>
    </location>
</feature>
<keyword evidence="7" id="KW-1185">Reference proteome</keyword>
<dbReference type="InterPro" id="IPR010674">
    <property type="entry name" value="NOG1_Rossman_fold_dom"/>
</dbReference>
<dbReference type="SUPFAM" id="SSF52540">
    <property type="entry name" value="P-loop containing nucleoside triphosphate hydrolases"/>
    <property type="match status" value="1"/>
</dbReference>
<dbReference type="Gene3D" id="3.40.50.300">
    <property type="entry name" value="P-loop containing nucleotide triphosphate hydrolases"/>
    <property type="match status" value="1"/>
</dbReference>
<dbReference type="PROSITE" id="PS51710">
    <property type="entry name" value="G_OBG"/>
    <property type="match status" value="1"/>
</dbReference>
<keyword evidence="4" id="KW-1133">Transmembrane helix</keyword>
<dbReference type="PRINTS" id="PR00326">
    <property type="entry name" value="GTP1OBG"/>
</dbReference>
<dbReference type="InterPro" id="IPR027417">
    <property type="entry name" value="P-loop_NTPase"/>
</dbReference>
<dbReference type="Pfam" id="PF17835">
    <property type="entry name" value="NOG1_N"/>
    <property type="match status" value="1"/>
</dbReference>
<feature type="compositionally biased region" description="Low complexity" evidence="3">
    <location>
        <begin position="572"/>
        <end position="582"/>
    </location>
</feature>
<evidence type="ECO:0000256" key="3">
    <source>
        <dbReference type="SAM" id="MobiDB-lite"/>
    </source>
</evidence>
<feature type="domain" description="OBG-type G" evidence="5">
    <location>
        <begin position="173"/>
        <end position="354"/>
    </location>
</feature>
<feature type="compositionally biased region" description="Basic and acidic residues" evidence="3">
    <location>
        <begin position="402"/>
        <end position="413"/>
    </location>
</feature>
<keyword evidence="4" id="KW-0472">Membrane</keyword>
<dbReference type="CDD" id="cd01897">
    <property type="entry name" value="NOG"/>
    <property type="match status" value="1"/>
</dbReference>
<proteinExistence type="predicted"/>
<evidence type="ECO:0000259" key="5">
    <source>
        <dbReference type="PROSITE" id="PS51710"/>
    </source>
</evidence>
<evidence type="ECO:0000313" key="6">
    <source>
        <dbReference type="EMBL" id="KAH0916817.1"/>
    </source>
</evidence>
<dbReference type="Pfam" id="PF06858">
    <property type="entry name" value="NOG1"/>
    <property type="match status" value="1"/>
</dbReference>
<reference evidence="6 7" key="1">
    <citation type="submission" date="2021-05" db="EMBL/GenBank/DDBJ databases">
        <title>Genome Assembly of Synthetic Allotetraploid Brassica napus Reveals Homoeologous Exchanges between Subgenomes.</title>
        <authorList>
            <person name="Davis J.T."/>
        </authorList>
    </citation>
    <scope>NUCLEOTIDE SEQUENCE [LARGE SCALE GENOMIC DNA]</scope>
    <source>
        <strain evidence="7">cv. Da-Ae</strain>
        <tissue evidence="6">Seedling</tissue>
    </source>
</reference>
<dbReference type="InterPro" id="IPR031167">
    <property type="entry name" value="G_OBG"/>
</dbReference>
<dbReference type="EMBL" id="JAGKQM010000008">
    <property type="protein sequence ID" value="KAH0916817.1"/>
    <property type="molecule type" value="Genomic_DNA"/>
</dbReference>
<name>A0ABQ8CIA3_BRANA</name>
<keyword evidence="1" id="KW-0547">Nucleotide-binding</keyword>
<dbReference type="InterPro" id="IPR041623">
    <property type="entry name" value="NOG1_N"/>
</dbReference>
<gene>
    <name evidence="6" type="ORF">HID58_031263</name>
</gene>
<evidence type="ECO:0000313" key="7">
    <source>
        <dbReference type="Proteomes" id="UP000824890"/>
    </source>
</evidence>
<feature type="non-terminal residue" evidence="6">
    <location>
        <position position="717"/>
    </location>
</feature>
<comment type="caution">
    <text evidence="6">The sequence shown here is derived from an EMBL/GenBank/DDBJ whole genome shotgun (WGS) entry which is preliminary data.</text>
</comment>
<dbReference type="Proteomes" id="UP000824890">
    <property type="component" value="Unassembled WGS sequence"/>
</dbReference>
<accession>A0ABQ8CIA3</accession>
<keyword evidence="2" id="KW-0342">GTP-binding</keyword>
<dbReference type="Gene3D" id="1.20.120.1190">
    <property type="match status" value="1"/>
</dbReference>
<protein>
    <recommendedName>
        <fullName evidence="5">OBG-type G domain-containing protein</fullName>
    </recommendedName>
</protein>
<keyword evidence="4" id="KW-0812">Transmembrane</keyword>
<feature type="region of interest" description="Disordered" evidence="3">
    <location>
        <begin position="496"/>
        <end position="623"/>
    </location>
</feature>
<evidence type="ECO:0000256" key="4">
    <source>
        <dbReference type="SAM" id="Phobius"/>
    </source>
</evidence>
<dbReference type="PIRSF" id="PIRSF038919">
    <property type="entry name" value="NOG1"/>
    <property type="match status" value="1"/>
</dbReference>
<evidence type="ECO:0000256" key="1">
    <source>
        <dbReference type="ARBA" id="ARBA00022741"/>
    </source>
</evidence>
<feature type="transmembrane region" description="Helical" evidence="4">
    <location>
        <begin position="666"/>
        <end position="687"/>
    </location>
</feature>
<organism evidence="6 7">
    <name type="scientific">Brassica napus</name>
    <name type="common">Rape</name>
    <dbReference type="NCBI Taxonomy" id="3708"/>
    <lineage>
        <taxon>Eukaryota</taxon>
        <taxon>Viridiplantae</taxon>
        <taxon>Streptophyta</taxon>
        <taxon>Embryophyta</taxon>
        <taxon>Tracheophyta</taxon>
        <taxon>Spermatophyta</taxon>
        <taxon>Magnoliopsida</taxon>
        <taxon>eudicotyledons</taxon>
        <taxon>Gunneridae</taxon>
        <taxon>Pentapetalae</taxon>
        <taxon>rosids</taxon>
        <taxon>malvids</taxon>
        <taxon>Brassicales</taxon>
        <taxon>Brassicaceae</taxon>
        <taxon>Brassiceae</taxon>
        <taxon>Brassica</taxon>
    </lineage>
</organism>
<sequence length="717" mass="82743">MPQKMVQYNFKKITVVPNGKDFIDIILSRTQRQTPTVVHKGYKINRLRQFYMRKVKYTQTNFHEKLSTIIEEFPRLDQIHPFYGDLLHVLYNKDHYKLALGQVNTARNLISKIAKDYVKLLKYGDSLYRCKCLKVAALGRMCTVLKRITPSLAYLEQIRQHMARLPSIDPNTRTVLICGYPNVGKSSFMNKVTRADVDVQPYAFTTKSLFVGHTDYKYLRYQVIDTPGILDRPFEDRNIIEMCSITALAHLRAAVLFFLDISGSCGYTIAQQAALFHSIKSLFMNKPLVIVCNKTDLMPMENISEDDKKLIDEMKAEAMKTAMGASEEAVLLKMSTLTEEGVMSVKNAACERLLDQRVEAKMKSKKINDHLNRFHVAIPKPRDNIERPHSIPQVVLEAKAKEAAEKEKRKTEKDLEEENGGAGILDGHNVADFLDPDILLRLEELEREEAIRQADGEEEDFEMDGEELTDEQKEQLAKIRNKKAVLIREHRLKKTVAQNRSTVPRKFDKDNKYTTKRMGRELSSLGLDPSAAVDRARSKSRGRKRDRSEDAMDVDDDAQEGNKKMRVRSKSRSMSISRSQSRPPAHEVVPGDGFKDSTQKKAALKISNSSHKKRDKNARRGEADRVIPTLRPKHLFSERERKNRQALMKPDKGKQMMDGLKNMSQVLDYALFFFYYYYVTQLLWFIYRHYMKHCSFLCEHCVSRTKNCFNGFILINL</sequence>